<dbReference type="GO" id="GO:0030791">
    <property type="term" value="F:arsenite methyltransferase activity"/>
    <property type="evidence" value="ECO:0007669"/>
    <property type="project" value="UniProtKB-EC"/>
</dbReference>
<protein>
    <recommendedName>
        <fullName evidence="5">Arsenite methyltransferase</fullName>
        <ecNumber evidence="4">2.1.1.137</ecNumber>
    </recommendedName>
</protein>
<name>T0ZW18_9ZZZZ</name>
<comment type="catalytic activity">
    <reaction evidence="8">
        <text>arsenic triglutathione + 3 [thioredoxin]-dithiol + 3 S-adenosyl-L-methionine = trimethylarsine + 3 [thioredoxin]-disulfide + 3 glutathione + 3 S-adenosyl-L-homocysteine + 3 H(+)</text>
        <dbReference type="Rhea" id="RHEA:69432"/>
        <dbReference type="Rhea" id="RHEA-COMP:10698"/>
        <dbReference type="Rhea" id="RHEA-COMP:10700"/>
        <dbReference type="ChEBI" id="CHEBI:15378"/>
        <dbReference type="ChEBI" id="CHEBI:27130"/>
        <dbReference type="ChEBI" id="CHEBI:29950"/>
        <dbReference type="ChEBI" id="CHEBI:50058"/>
        <dbReference type="ChEBI" id="CHEBI:57856"/>
        <dbReference type="ChEBI" id="CHEBI:57925"/>
        <dbReference type="ChEBI" id="CHEBI:59789"/>
        <dbReference type="ChEBI" id="CHEBI:183640"/>
        <dbReference type="EC" id="2.1.1.137"/>
    </reaction>
</comment>
<evidence type="ECO:0000256" key="7">
    <source>
        <dbReference type="ARBA" id="ARBA00047943"/>
    </source>
</evidence>
<comment type="caution">
    <text evidence="10">The sequence shown here is derived from an EMBL/GenBank/DDBJ whole genome shotgun (WGS) entry which is preliminary data.</text>
</comment>
<dbReference type="InterPro" id="IPR025714">
    <property type="entry name" value="Methyltranfer_dom"/>
</dbReference>
<evidence type="ECO:0000256" key="2">
    <source>
        <dbReference type="ARBA" id="ARBA00022691"/>
    </source>
</evidence>
<comment type="catalytic activity">
    <reaction evidence="6">
        <text>arsenic triglutathione + [thioredoxin]-dithiol + S-adenosyl-L-methionine + 2 H2O = methylarsonous acid + [thioredoxin]-disulfide + 3 glutathione + S-adenosyl-L-homocysteine + H(+)</text>
        <dbReference type="Rhea" id="RHEA:69460"/>
        <dbReference type="Rhea" id="RHEA-COMP:10698"/>
        <dbReference type="Rhea" id="RHEA-COMP:10700"/>
        <dbReference type="ChEBI" id="CHEBI:15377"/>
        <dbReference type="ChEBI" id="CHEBI:15378"/>
        <dbReference type="ChEBI" id="CHEBI:17826"/>
        <dbReference type="ChEBI" id="CHEBI:29950"/>
        <dbReference type="ChEBI" id="CHEBI:50058"/>
        <dbReference type="ChEBI" id="CHEBI:57856"/>
        <dbReference type="ChEBI" id="CHEBI:57925"/>
        <dbReference type="ChEBI" id="CHEBI:59789"/>
        <dbReference type="ChEBI" id="CHEBI:183640"/>
        <dbReference type="EC" id="2.1.1.137"/>
    </reaction>
</comment>
<sequence length="271" mass="27893">MIDPATDADRVRARVRERYAVQARAGELVSGGSASSSCCGSSGGSCCDAGSQSLALGYSATDLNALPQGADLGLGCGTPGELADLRPGEVVVDLGSGAGIDCFIAARRVGRSGWVIGVDMTPEMLAKARDLAKTSGELPVEFRLGEIEHLPVADASVDVVMSNCVINLVVDKGQVYREAFRILRPGGRIAIADVVATRPISATMRADSDRWCSCSSGAITPAEVSALLHSAGFANISIEIPPAGKSPESLQGQDEIGVVAAAVRARKPGRN</sequence>
<reference evidence="10" key="1">
    <citation type="submission" date="2013-08" db="EMBL/GenBank/DDBJ databases">
        <authorList>
            <person name="Mendez C."/>
            <person name="Richter M."/>
            <person name="Ferrer M."/>
            <person name="Sanchez J."/>
        </authorList>
    </citation>
    <scope>NUCLEOTIDE SEQUENCE</scope>
</reference>
<dbReference type="GO" id="GO:0032259">
    <property type="term" value="P:methylation"/>
    <property type="evidence" value="ECO:0007669"/>
    <property type="project" value="UniProtKB-KW"/>
</dbReference>
<keyword evidence="2" id="KW-0949">S-adenosyl-L-methionine</keyword>
<keyword evidence="10" id="KW-0489">Methyltransferase</keyword>
<evidence type="ECO:0000256" key="4">
    <source>
        <dbReference type="ARBA" id="ARBA00034521"/>
    </source>
</evidence>
<keyword evidence="1 10" id="KW-0808">Transferase</keyword>
<evidence type="ECO:0000256" key="6">
    <source>
        <dbReference type="ARBA" id="ARBA00047941"/>
    </source>
</evidence>
<dbReference type="CDD" id="cd02440">
    <property type="entry name" value="AdoMet_MTases"/>
    <property type="match status" value="1"/>
</dbReference>
<comment type="similarity">
    <text evidence="3">Belongs to the methyltransferase superfamily. Arsenite methyltransferase family.</text>
</comment>
<dbReference type="SUPFAM" id="SSF53335">
    <property type="entry name" value="S-adenosyl-L-methionine-dependent methyltransferases"/>
    <property type="match status" value="1"/>
</dbReference>
<feature type="domain" description="Methyltransferase" evidence="9">
    <location>
        <begin position="87"/>
        <end position="232"/>
    </location>
</feature>
<evidence type="ECO:0000256" key="8">
    <source>
        <dbReference type="ARBA" id="ARBA00048428"/>
    </source>
</evidence>
<evidence type="ECO:0000313" key="10">
    <source>
        <dbReference type="EMBL" id="EQD48743.1"/>
    </source>
</evidence>
<evidence type="ECO:0000256" key="3">
    <source>
        <dbReference type="ARBA" id="ARBA00034487"/>
    </source>
</evidence>
<comment type="catalytic activity">
    <reaction evidence="7">
        <text>arsenic triglutathione + 2 [thioredoxin]-dithiol + 2 S-adenosyl-L-methionine + H2O = dimethylarsinous acid + 2 [thioredoxin]-disulfide + 3 glutathione + 2 S-adenosyl-L-homocysteine + 2 H(+)</text>
        <dbReference type="Rhea" id="RHEA:69464"/>
        <dbReference type="Rhea" id="RHEA-COMP:10698"/>
        <dbReference type="Rhea" id="RHEA-COMP:10700"/>
        <dbReference type="ChEBI" id="CHEBI:15377"/>
        <dbReference type="ChEBI" id="CHEBI:15378"/>
        <dbReference type="ChEBI" id="CHEBI:23808"/>
        <dbReference type="ChEBI" id="CHEBI:29950"/>
        <dbReference type="ChEBI" id="CHEBI:50058"/>
        <dbReference type="ChEBI" id="CHEBI:57856"/>
        <dbReference type="ChEBI" id="CHEBI:57925"/>
        <dbReference type="ChEBI" id="CHEBI:59789"/>
        <dbReference type="ChEBI" id="CHEBI:183640"/>
        <dbReference type="EC" id="2.1.1.137"/>
    </reaction>
</comment>
<evidence type="ECO:0000256" key="1">
    <source>
        <dbReference type="ARBA" id="ARBA00022679"/>
    </source>
</evidence>
<gene>
    <name evidence="10" type="ORF">B1B_11937</name>
</gene>
<accession>T0ZW18</accession>
<dbReference type="InterPro" id="IPR026669">
    <property type="entry name" value="Arsenite_MeTrfase-like"/>
</dbReference>
<evidence type="ECO:0000259" key="9">
    <source>
        <dbReference type="Pfam" id="PF13847"/>
    </source>
</evidence>
<dbReference type="PANTHER" id="PTHR43675:SF8">
    <property type="entry name" value="ARSENITE METHYLTRANSFERASE"/>
    <property type="match status" value="1"/>
</dbReference>
<evidence type="ECO:0000256" key="5">
    <source>
        <dbReference type="ARBA" id="ARBA00034545"/>
    </source>
</evidence>
<dbReference type="Gene3D" id="3.40.50.150">
    <property type="entry name" value="Vaccinia Virus protein VP39"/>
    <property type="match status" value="1"/>
</dbReference>
<dbReference type="EC" id="2.1.1.137" evidence="4"/>
<dbReference type="Pfam" id="PF13847">
    <property type="entry name" value="Methyltransf_31"/>
    <property type="match status" value="1"/>
</dbReference>
<dbReference type="NCBIfam" id="NF008823">
    <property type="entry name" value="PRK11873.1"/>
    <property type="match status" value="1"/>
</dbReference>
<dbReference type="PANTHER" id="PTHR43675">
    <property type="entry name" value="ARSENITE METHYLTRANSFERASE"/>
    <property type="match status" value="1"/>
</dbReference>
<dbReference type="EMBL" id="AUZY01007784">
    <property type="protein sequence ID" value="EQD48743.1"/>
    <property type="molecule type" value="Genomic_DNA"/>
</dbReference>
<proteinExistence type="inferred from homology"/>
<reference evidence="10" key="2">
    <citation type="journal article" date="2014" name="ISME J.">
        <title>Microbial stratification in low pH oxic and suboxic macroscopic growths along an acid mine drainage.</title>
        <authorList>
            <person name="Mendez-Garcia C."/>
            <person name="Mesa V."/>
            <person name="Sprenger R.R."/>
            <person name="Richter M."/>
            <person name="Diez M.S."/>
            <person name="Solano J."/>
            <person name="Bargiela R."/>
            <person name="Golyshina O.V."/>
            <person name="Manteca A."/>
            <person name="Ramos J.L."/>
            <person name="Gallego J.R."/>
            <person name="Llorente I."/>
            <person name="Martins Dos Santos V.A."/>
            <person name="Jensen O.N."/>
            <person name="Pelaez A.I."/>
            <person name="Sanchez J."/>
            <person name="Ferrer M."/>
        </authorList>
    </citation>
    <scope>NUCLEOTIDE SEQUENCE</scope>
</reference>
<dbReference type="AlphaFoldDB" id="T0ZW18"/>
<dbReference type="InterPro" id="IPR029063">
    <property type="entry name" value="SAM-dependent_MTases_sf"/>
</dbReference>
<organism evidence="10">
    <name type="scientific">mine drainage metagenome</name>
    <dbReference type="NCBI Taxonomy" id="410659"/>
    <lineage>
        <taxon>unclassified sequences</taxon>
        <taxon>metagenomes</taxon>
        <taxon>ecological metagenomes</taxon>
    </lineage>
</organism>